<accession>A0A2U3LY75</accession>
<reference evidence="2" key="1">
    <citation type="submission" date="2018-02" db="EMBL/GenBank/DDBJ databases">
        <authorList>
            <person name="Hausmann B."/>
        </authorList>
    </citation>
    <scope>NUCLEOTIDE SEQUENCE [LARGE SCALE GENOMIC DNA]</scope>
    <source>
        <strain evidence="2">Peat soil MAG SbF1</strain>
    </source>
</reference>
<gene>
    <name evidence="1" type="ORF">SBF1_9490001</name>
</gene>
<evidence type="ECO:0000313" key="2">
    <source>
        <dbReference type="Proteomes" id="UP000238916"/>
    </source>
</evidence>
<dbReference type="Gene3D" id="3.40.30.10">
    <property type="entry name" value="Glutaredoxin"/>
    <property type="match status" value="1"/>
</dbReference>
<protein>
    <submittedName>
        <fullName evidence="1">General stress protein</fullName>
    </submittedName>
</protein>
<evidence type="ECO:0000313" key="1">
    <source>
        <dbReference type="EMBL" id="SPF56722.1"/>
    </source>
</evidence>
<dbReference type="EMBL" id="OMOF01000944">
    <property type="protein sequence ID" value="SPF56722.1"/>
    <property type="molecule type" value="Genomic_DNA"/>
</dbReference>
<dbReference type="Proteomes" id="UP000238916">
    <property type="component" value="Unassembled WGS sequence"/>
</dbReference>
<dbReference type="Pfam" id="PF11009">
    <property type="entry name" value="BrxC"/>
    <property type="match status" value="1"/>
</dbReference>
<dbReference type="InterPro" id="IPR022551">
    <property type="entry name" value="BrxC"/>
</dbReference>
<name>A0A2U3LY75_9FIRM</name>
<proteinExistence type="predicted"/>
<dbReference type="AlphaFoldDB" id="A0A2U3LY75"/>
<sequence length="123" mass="13974">MMVEFKEITCSREFEEILDESCRHKIILFKHSTTCPISARAWQEVQDFIREGSAEVPVVMIKVIESRPVCNQATEDLGVKHQSPQVLLLSNKKVLWHASHQSVTKNEIKKALAGEISPFNLSV</sequence>
<organism evidence="1 2">
    <name type="scientific">Candidatus Desulfosporosinus infrequens</name>
    <dbReference type="NCBI Taxonomy" id="2043169"/>
    <lineage>
        <taxon>Bacteria</taxon>
        <taxon>Bacillati</taxon>
        <taxon>Bacillota</taxon>
        <taxon>Clostridia</taxon>
        <taxon>Eubacteriales</taxon>
        <taxon>Desulfitobacteriaceae</taxon>
        <taxon>Desulfosporosinus</taxon>
    </lineage>
</organism>
<dbReference type="NCBIfam" id="TIGR04019">
    <property type="entry name" value="B_thiol_YtxJ"/>
    <property type="match status" value="1"/>
</dbReference>